<comment type="similarity">
    <text evidence="1">Belongs to the drug/metabolite transporter (DMT) superfamily. Plant drug/metabolite exporter (P-DME) (TC 2.A.7.4) family.</text>
</comment>
<feature type="compositionally biased region" description="Polar residues" evidence="2">
    <location>
        <begin position="1106"/>
        <end position="1115"/>
    </location>
</feature>
<keyword evidence="3" id="KW-0812">Transmembrane</keyword>
<feature type="region of interest" description="Disordered" evidence="2">
    <location>
        <begin position="1012"/>
        <end position="1163"/>
    </location>
</feature>
<dbReference type="Pfam" id="PF00892">
    <property type="entry name" value="EamA"/>
    <property type="match status" value="1"/>
</dbReference>
<feature type="compositionally biased region" description="Low complexity" evidence="2">
    <location>
        <begin position="1037"/>
        <end position="1046"/>
    </location>
</feature>
<sequence length="1163" mass="120708">MAVLPVTGLLFFGTLTSLFAKIVYELDGPGRDGAVKNFQKPWAMTTVMFVAMSFCLPLAFWTERRERRRATKAAAAAANGDAAEPLLGDGAAPVGPKHSELAQALMLFIPTAFDLIATVLMNVGLLSVTASVYQMMRGAEMLFAALFAVIFLRRSLNRWHYGGIGCCVLGITLVGVSSMLSGEGSASHEVSPRDMLIGMGLIIASQCVQAAQITFEDFFMADLAIPPLKIVGYEGVLGAVTMLLLVLPVVQRLPGADGQGLHEDSVDTWHMITHSKVIATVLVVDATALLMYNVSGMCVTGHLGAVFRTVLETMRTLFVWLVDLVLFYTPLGLGKLGESWSVYSWIQAAGFVVLVAGTVIYGKGDEQAVAEEIAEGHYDADVEEPVATGAPHLPTVGSSGAVGIPAAAAGPSGTASGSIPIATSIGGSLKSTQNIGAFSGSLSRSLAAAQQGQPQPLSEWTAANATSYAALGALPNGTSPSNTTALRLGACGFSVDRTYSSWPGISTGALGPGNPFANELDMTGCGACFEVQCGQGNGTSAQSPCIAGAGGNRSSVIITVQDGCPGCPADQLALHPLAFARLANLSRNAIPVRYRQVACQPPENIQVVVEAYNLGGEGWLRLHLEQVGGTGGIQSLWIRSTPSEGSPAATDASLAGLQSQWRQLNNLNSTAAWELNGVPKPPLDLLIYPSLGRPLLATVHGGGDLLSTFGDQGLMFALDQGGAASYRGTSQLLDSLASTYDEDRLALHQQAASLPRQYHDPYAFTAAAPVGHPVLHATAAPFAGYGSQLQHGYGSASLPPRPPMATRPSSSIAFGGQGDAFGGGLPPLPRPATSGAVYRSTSEWGQLNTSQKEAAQRDLMSTLHEDEMFTSTTQATEGGPAAIPLSAGLPVSRMSGAAHSPALSLDSLRSAVHRGGSARPPTQAMPVPMPASPGAVPQQGEEPLSAWWGDEAQPPYHQEQSLWGPAEGEEAPQPAVQHSLLSQGLHQAGLASAGAYDAGGMGEGALPHASSGGFAPYDMKTSPQKLETASASPPPGSSQSSLPAGQFEGESFSSAEMRPPPGAMPFHIKHGLPAATPPSHTPPSQPAAEGTSRISRPTRLEAFLLSSDSFTSTGNPALFTRDSVDMPAGASYGSTTSYQQPEAPPSQPTRFAAARRAAAADRR</sequence>
<dbReference type="Pfam" id="PF03330">
    <property type="entry name" value="DPBB_1"/>
    <property type="match status" value="1"/>
</dbReference>
<feature type="transmembrane region" description="Helical" evidence="3">
    <location>
        <begin position="105"/>
        <end position="126"/>
    </location>
</feature>
<feature type="transmembrane region" description="Helical" evidence="3">
    <location>
        <begin position="231"/>
        <end position="250"/>
    </location>
</feature>
<organism evidence="5 6">
    <name type="scientific">Chlorella sorokiniana</name>
    <name type="common">Freshwater green alga</name>
    <dbReference type="NCBI Taxonomy" id="3076"/>
    <lineage>
        <taxon>Eukaryota</taxon>
        <taxon>Viridiplantae</taxon>
        <taxon>Chlorophyta</taxon>
        <taxon>core chlorophytes</taxon>
        <taxon>Trebouxiophyceae</taxon>
        <taxon>Chlorellales</taxon>
        <taxon>Chlorellaceae</taxon>
        <taxon>Chlorella clade</taxon>
        <taxon>Chlorella</taxon>
    </lineage>
</organism>
<evidence type="ECO:0000256" key="1">
    <source>
        <dbReference type="ARBA" id="ARBA00007635"/>
    </source>
</evidence>
<dbReference type="PANTHER" id="PTHR13146:SF3">
    <property type="entry name" value="EAMA DOMAIN-CONTAINING PROTEIN"/>
    <property type="match status" value="1"/>
</dbReference>
<feature type="region of interest" description="Disordered" evidence="2">
    <location>
        <begin position="912"/>
        <end position="941"/>
    </location>
</feature>
<feature type="compositionally biased region" description="Gly residues" evidence="2">
    <location>
        <begin position="815"/>
        <end position="825"/>
    </location>
</feature>
<dbReference type="PANTHER" id="PTHR13146">
    <property type="match status" value="1"/>
</dbReference>
<dbReference type="InterPro" id="IPR000620">
    <property type="entry name" value="EamA_dom"/>
</dbReference>
<reference evidence="5 6" key="1">
    <citation type="journal article" date="2018" name="Plant J.">
        <title>Genome sequences of Chlorella sorokiniana UTEX 1602 and Micractinium conductrix SAG 241.80: implications to maltose excretion by a green alga.</title>
        <authorList>
            <person name="Arriola M.B."/>
            <person name="Velmurugan N."/>
            <person name="Zhang Y."/>
            <person name="Plunkett M.H."/>
            <person name="Hondzo H."/>
            <person name="Barney B.M."/>
        </authorList>
    </citation>
    <scope>NUCLEOTIDE SEQUENCE [LARGE SCALE GENOMIC DNA]</scope>
    <source>
        <strain evidence="6">UTEX 1602</strain>
    </source>
</reference>
<dbReference type="InterPro" id="IPR009009">
    <property type="entry name" value="RlpA-like_DPBB"/>
</dbReference>
<dbReference type="InterPro" id="IPR037185">
    <property type="entry name" value="EmrE-like"/>
</dbReference>
<dbReference type="SUPFAM" id="SSF103481">
    <property type="entry name" value="Multidrug resistance efflux transporter EmrE"/>
    <property type="match status" value="1"/>
</dbReference>
<dbReference type="AlphaFoldDB" id="A0A2P6TZA2"/>
<feature type="transmembrane region" description="Helical" evidence="3">
    <location>
        <begin position="159"/>
        <end position="180"/>
    </location>
</feature>
<feature type="transmembrane region" description="Helical" evidence="3">
    <location>
        <begin position="195"/>
        <end position="219"/>
    </location>
</feature>
<evidence type="ECO:0000256" key="3">
    <source>
        <dbReference type="SAM" id="Phobius"/>
    </source>
</evidence>
<keyword evidence="6" id="KW-1185">Reference proteome</keyword>
<evidence type="ECO:0000256" key="2">
    <source>
        <dbReference type="SAM" id="MobiDB-lite"/>
    </source>
</evidence>
<evidence type="ECO:0000259" key="4">
    <source>
        <dbReference type="PROSITE" id="PS50842"/>
    </source>
</evidence>
<dbReference type="CDD" id="cd22271">
    <property type="entry name" value="DPBB_EXP_N-like"/>
    <property type="match status" value="1"/>
</dbReference>
<feature type="domain" description="Expansin-like EG45" evidence="4">
    <location>
        <begin position="488"/>
        <end position="604"/>
    </location>
</feature>
<feature type="region of interest" description="Disordered" evidence="2">
    <location>
        <begin position="793"/>
        <end position="855"/>
    </location>
</feature>
<dbReference type="PROSITE" id="PS50842">
    <property type="entry name" value="EXPANSIN_EG45"/>
    <property type="match status" value="1"/>
</dbReference>
<protein>
    <submittedName>
        <fullName evidence="5">Solute carrier family 35 member F6 isoform A</fullName>
    </submittedName>
</protein>
<dbReference type="OrthoDB" id="29773at2759"/>
<keyword evidence="3" id="KW-1133">Transmembrane helix</keyword>
<dbReference type="Gene3D" id="2.40.40.10">
    <property type="entry name" value="RlpA-like domain"/>
    <property type="match status" value="1"/>
</dbReference>
<dbReference type="Proteomes" id="UP000239899">
    <property type="component" value="Unassembled WGS sequence"/>
</dbReference>
<dbReference type="GO" id="GO:0016020">
    <property type="term" value="C:membrane"/>
    <property type="evidence" value="ECO:0007669"/>
    <property type="project" value="InterPro"/>
</dbReference>
<keyword evidence="3" id="KW-0472">Membrane</keyword>
<dbReference type="SUPFAM" id="SSF50685">
    <property type="entry name" value="Barwin-like endoglucanases"/>
    <property type="match status" value="1"/>
</dbReference>
<dbReference type="InterPro" id="IPR036908">
    <property type="entry name" value="RlpA-like_sf"/>
</dbReference>
<proteinExistence type="inferred from homology"/>
<feature type="transmembrane region" description="Helical" evidence="3">
    <location>
        <begin position="277"/>
        <end position="305"/>
    </location>
</feature>
<evidence type="ECO:0000313" key="5">
    <source>
        <dbReference type="EMBL" id="PRW59395.1"/>
    </source>
</evidence>
<feature type="transmembrane region" description="Helical" evidence="3">
    <location>
        <begin position="317"/>
        <end position="336"/>
    </location>
</feature>
<feature type="transmembrane region" description="Helical" evidence="3">
    <location>
        <begin position="132"/>
        <end position="152"/>
    </location>
</feature>
<evidence type="ECO:0000313" key="6">
    <source>
        <dbReference type="Proteomes" id="UP000239899"/>
    </source>
</evidence>
<dbReference type="EMBL" id="LHPG02000004">
    <property type="protein sequence ID" value="PRW59395.1"/>
    <property type="molecule type" value="Genomic_DNA"/>
</dbReference>
<comment type="caution">
    <text evidence="5">The sequence shown here is derived from an EMBL/GenBank/DDBJ whole genome shotgun (WGS) entry which is preliminary data.</text>
</comment>
<gene>
    <name evidence="5" type="ORF">C2E21_2207</name>
</gene>
<accession>A0A2P6TZA2</accession>
<feature type="compositionally biased region" description="Pro residues" evidence="2">
    <location>
        <begin position="1075"/>
        <end position="1085"/>
    </location>
</feature>
<feature type="transmembrane region" description="Helical" evidence="3">
    <location>
        <begin position="44"/>
        <end position="62"/>
    </location>
</feature>
<name>A0A2P6TZA2_CHLSO</name>
<dbReference type="InterPro" id="IPR007112">
    <property type="entry name" value="Expansin/allergen_DPBB_dom"/>
</dbReference>
<feature type="compositionally biased region" description="Polar residues" evidence="2">
    <location>
        <begin position="839"/>
        <end position="853"/>
    </location>
</feature>